<evidence type="ECO:0000256" key="4">
    <source>
        <dbReference type="ARBA" id="ARBA00023284"/>
    </source>
</evidence>
<keyword evidence="11" id="KW-1185">Reference proteome</keyword>
<comment type="subcellular location">
    <subcellularLocation>
        <location evidence="1">Cytoplasm</location>
    </subcellularLocation>
</comment>
<proteinExistence type="inferred from homology"/>
<accession>A0A665WCV0</accession>
<keyword evidence="2" id="KW-0963">Cytoplasm</keyword>
<keyword evidence="3" id="KW-0049">Antioxidant</keyword>
<dbReference type="Ensembl" id="ENSENLT00000042868.1">
    <property type="protein sequence ID" value="ENSENLP00000041788.1"/>
    <property type="gene ID" value="ENSENLG00000017902.1"/>
</dbReference>
<evidence type="ECO:0000256" key="3">
    <source>
        <dbReference type="ARBA" id="ARBA00022862"/>
    </source>
</evidence>
<evidence type="ECO:0000256" key="1">
    <source>
        <dbReference type="ARBA" id="ARBA00004496"/>
    </source>
</evidence>
<dbReference type="Proteomes" id="UP000472264">
    <property type="component" value="Chromosome 19"/>
</dbReference>
<evidence type="ECO:0000313" key="11">
    <source>
        <dbReference type="Proteomes" id="UP000472264"/>
    </source>
</evidence>
<organism evidence="10 11">
    <name type="scientific">Echeneis naucrates</name>
    <name type="common">Live sharksucker</name>
    <dbReference type="NCBI Taxonomy" id="173247"/>
    <lineage>
        <taxon>Eukaryota</taxon>
        <taxon>Metazoa</taxon>
        <taxon>Chordata</taxon>
        <taxon>Craniata</taxon>
        <taxon>Vertebrata</taxon>
        <taxon>Euteleostomi</taxon>
        <taxon>Actinopterygii</taxon>
        <taxon>Neopterygii</taxon>
        <taxon>Teleostei</taxon>
        <taxon>Neoteleostei</taxon>
        <taxon>Acanthomorphata</taxon>
        <taxon>Carangaria</taxon>
        <taxon>Carangiformes</taxon>
        <taxon>Echeneidae</taxon>
        <taxon>Echeneis</taxon>
    </lineage>
</organism>
<keyword evidence="9" id="KW-0812">Transmembrane</keyword>
<feature type="transmembrane region" description="Helical" evidence="9">
    <location>
        <begin position="37"/>
        <end position="61"/>
    </location>
</feature>
<reference evidence="10" key="3">
    <citation type="submission" date="2025-09" db="UniProtKB">
        <authorList>
            <consortium name="Ensembl"/>
        </authorList>
    </citation>
    <scope>IDENTIFICATION</scope>
</reference>
<dbReference type="AlphaFoldDB" id="A0A665WCV0"/>
<dbReference type="InterPro" id="IPR032801">
    <property type="entry name" value="PXL2A/B/C"/>
</dbReference>
<sequence length="252" mass="27837">MSLSVPFYLHSCFYAAGVFSSVFPALSFVLRGELSDMWYVVLAVVAMLVVSVVIANTGCILTKSTSASLEELGATYLQTTTGEQTVEKAAEKSQTLWERSGAVIQVVRPDCWCRFHVQEAAELSSLKPQLDQLGVPLYAVVKENVGTEIQSFRQYFKGEIFVDHKRVFYGPKPRRMGLALGLVRLGVLRNLVHAGKKGYQGNRRGEGFILGGLFVIGAEKQGILLEHREKEFGDKADLSSIMEAARKINKSQ</sequence>
<dbReference type="PANTHER" id="PTHR28630">
    <property type="match status" value="1"/>
</dbReference>
<reference evidence="10" key="1">
    <citation type="submission" date="2021-04" db="EMBL/GenBank/DDBJ databases">
        <authorList>
            <consortium name="Wellcome Sanger Institute Data Sharing"/>
        </authorList>
    </citation>
    <scope>NUCLEOTIDE SEQUENCE [LARGE SCALE GENOMIC DNA]</scope>
</reference>
<dbReference type="PANTHER" id="PTHR28630:SF31">
    <property type="entry name" value="PEROXIREDOXIN-LIKE 2A"/>
    <property type="match status" value="1"/>
</dbReference>
<comment type="similarity">
    <text evidence="5">Belongs to the peroxiredoxin-like PRXL2 family. PRXL2A subfamily.</text>
</comment>
<evidence type="ECO:0000256" key="2">
    <source>
        <dbReference type="ARBA" id="ARBA00022490"/>
    </source>
</evidence>
<dbReference type="Pfam" id="PF13911">
    <property type="entry name" value="AhpC-TSA_2"/>
    <property type="match status" value="1"/>
</dbReference>
<keyword evidence="9" id="KW-0472">Membrane</keyword>
<reference evidence="10" key="2">
    <citation type="submission" date="2025-08" db="UniProtKB">
        <authorList>
            <consortium name="Ensembl"/>
        </authorList>
    </citation>
    <scope>IDENTIFICATION</scope>
</reference>
<evidence type="ECO:0000256" key="5">
    <source>
        <dbReference type="ARBA" id="ARBA00023787"/>
    </source>
</evidence>
<dbReference type="GO" id="GO:0005737">
    <property type="term" value="C:cytoplasm"/>
    <property type="evidence" value="ECO:0007669"/>
    <property type="project" value="UniProtKB-SubCell"/>
</dbReference>
<keyword evidence="4" id="KW-0676">Redox-active center</keyword>
<evidence type="ECO:0000256" key="7">
    <source>
        <dbReference type="ARBA" id="ARBA00032058"/>
    </source>
</evidence>
<feature type="transmembrane region" description="Helical" evidence="9">
    <location>
        <begin position="12"/>
        <end position="31"/>
    </location>
</feature>
<evidence type="ECO:0000256" key="6">
    <source>
        <dbReference type="ARBA" id="ARBA00023849"/>
    </source>
</evidence>
<dbReference type="OMA" id="IANTGCI"/>
<evidence type="ECO:0000313" key="10">
    <source>
        <dbReference type="Ensembl" id="ENSENLP00000041788.1"/>
    </source>
</evidence>
<evidence type="ECO:0000256" key="8">
    <source>
        <dbReference type="ARBA" id="ARBA00032129"/>
    </source>
</evidence>
<keyword evidence="9" id="KW-1133">Transmembrane helix</keyword>
<name>A0A665WCV0_ECHNA</name>
<dbReference type="GO" id="GO:0016209">
    <property type="term" value="F:antioxidant activity"/>
    <property type="evidence" value="ECO:0007669"/>
    <property type="project" value="UniProtKB-KW"/>
</dbReference>
<protein>
    <recommendedName>
        <fullName evidence="6">Peroxiredoxin-like 2A</fullName>
    </recommendedName>
    <alternativeName>
        <fullName evidence="8">Peroxiredoxin-like 2 activated in M-CSF stimulated monocytes</fullName>
    </alternativeName>
    <alternativeName>
        <fullName evidence="7">Redox-regulatory protein FAM213A</fullName>
    </alternativeName>
</protein>
<evidence type="ECO:0000256" key="9">
    <source>
        <dbReference type="SAM" id="Phobius"/>
    </source>
</evidence>
<dbReference type="InParanoid" id="A0A665WCV0"/>